<evidence type="ECO:0000259" key="1">
    <source>
        <dbReference type="Pfam" id="PF00534"/>
    </source>
</evidence>
<dbReference type="Pfam" id="PF13439">
    <property type="entry name" value="Glyco_transf_4"/>
    <property type="match status" value="1"/>
</dbReference>
<proteinExistence type="predicted"/>
<gene>
    <name evidence="3" type="ORF">KCG49_05040</name>
</gene>
<sequence length="375" mass="42745">MVSTVYARHIRGSNKENHRGIMRVIQIIDSLNLGGAERVAVNIANQLVDKIDKSFLCTTREEGLLKEELNNDVGYFFLNRKKTLDFKAIKRLRDFITVNKIGIVHAHASSYFISSIIKILLPRVQLIWHDHLGNRNQIKPNSSFVLKLSSYFFDKVIAVNSELASWAKTNLKTNEAIYVPNFTVRSKVDSYTQLKGVRSKRILYLANLRNPKNHLLLLRVFYELNENFHDWTLHLVGKDYNDNYSKEIKSFIKSKDLESNVFLLGQRNDASSIIGQCSIGVLTSTYEGLPMALLEYGLGSLAVVVTDVGQCKEVVSDYGFVVKSQSESELKKALVKLMSNEELRTEKGKAYNLHINQNYTAKQVISRIIDIYSMN</sequence>
<dbReference type="InterPro" id="IPR028098">
    <property type="entry name" value="Glyco_trans_4-like_N"/>
</dbReference>
<feature type="domain" description="Glycosyl transferase family 1" evidence="1">
    <location>
        <begin position="198"/>
        <end position="347"/>
    </location>
</feature>
<evidence type="ECO:0000313" key="3">
    <source>
        <dbReference type="EMBL" id="MBV7268561.1"/>
    </source>
</evidence>
<protein>
    <submittedName>
        <fullName evidence="3">Glycosyltransferase</fullName>
    </submittedName>
</protein>
<feature type="domain" description="Glycosyltransferase subfamily 4-like N-terminal" evidence="2">
    <location>
        <begin position="34"/>
        <end position="174"/>
    </location>
</feature>
<accession>A0A9X1F728</accession>
<evidence type="ECO:0000313" key="4">
    <source>
        <dbReference type="Proteomes" id="UP001138894"/>
    </source>
</evidence>
<comment type="caution">
    <text evidence="3">The sequence shown here is derived from an EMBL/GenBank/DDBJ whole genome shotgun (WGS) entry which is preliminary data.</text>
</comment>
<evidence type="ECO:0000259" key="2">
    <source>
        <dbReference type="Pfam" id="PF13439"/>
    </source>
</evidence>
<dbReference type="InterPro" id="IPR001296">
    <property type="entry name" value="Glyco_trans_1"/>
</dbReference>
<dbReference type="GO" id="GO:0016757">
    <property type="term" value="F:glycosyltransferase activity"/>
    <property type="evidence" value="ECO:0007669"/>
    <property type="project" value="InterPro"/>
</dbReference>
<dbReference type="CDD" id="cd03811">
    <property type="entry name" value="GT4_GT28_WabH-like"/>
    <property type="match status" value="1"/>
</dbReference>
<dbReference type="Proteomes" id="UP001138894">
    <property type="component" value="Unassembled WGS sequence"/>
</dbReference>
<dbReference type="EMBL" id="JAGSPD010000003">
    <property type="protein sequence ID" value="MBV7268561.1"/>
    <property type="molecule type" value="Genomic_DNA"/>
</dbReference>
<organism evidence="3 4">
    <name type="scientific">Winogradskyella luteola</name>
    <dbReference type="NCBI Taxonomy" id="2828330"/>
    <lineage>
        <taxon>Bacteria</taxon>
        <taxon>Pseudomonadati</taxon>
        <taxon>Bacteroidota</taxon>
        <taxon>Flavobacteriia</taxon>
        <taxon>Flavobacteriales</taxon>
        <taxon>Flavobacteriaceae</taxon>
        <taxon>Winogradskyella</taxon>
    </lineage>
</organism>
<dbReference type="Pfam" id="PF00534">
    <property type="entry name" value="Glycos_transf_1"/>
    <property type="match status" value="1"/>
</dbReference>
<reference evidence="3" key="1">
    <citation type="submission" date="2021-04" db="EMBL/GenBank/DDBJ databases">
        <authorList>
            <person name="Pira H."/>
            <person name="Risdian C."/>
            <person name="Wink J."/>
        </authorList>
    </citation>
    <scope>NUCLEOTIDE SEQUENCE</scope>
    <source>
        <strain evidence="3">WHY3</strain>
    </source>
</reference>
<keyword evidence="4" id="KW-1185">Reference proteome</keyword>
<dbReference type="PANTHER" id="PTHR12526">
    <property type="entry name" value="GLYCOSYLTRANSFERASE"/>
    <property type="match status" value="1"/>
</dbReference>
<dbReference type="RefSeq" id="WP_218545107.1">
    <property type="nucleotide sequence ID" value="NZ_JAGSPD010000003.1"/>
</dbReference>
<dbReference type="AlphaFoldDB" id="A0A9X1F728"/>
<name>A0A9X1F728_9FLAO</name>